<dbReference type="GO" id="GO:0009279">
    <property type="term" value="C:cell outer membrane"/>
    <property type="evidence" value="ECO:0007669"/>
    <property type="project" value="UniProtKB-SubCell"/>
</dbReference>
<organism evidence="17 18">
    <name type="scientific">Sphingomonas lycopersici</name>
    <dbReference type="NCBI Taxonomy" id="2951807"/>
    <lineage>
        <taxon>Bacteria</taxon>
        <taxon>Pseudomonadati</taxon>
        <taxon>Pseudomonadota</taxon>
        <taxon>Alphaproteobacteria</taxon>
        <taxon>Sphingomonadales</taxon>
        <taxon>Sphingomonadaceae</taxon>
        <taxon>Sphingomonas</taxon>
    </lineage>
</organism>
<evidence type="ECO:0000256" key="1">
    <source>
        <dbReference type="ARBA" id="ARBA00004571"/>
    </source>
</evidence>
<evidence type="ECO:0000256" key="2">
    <source>
        <dbReference type="ARBA" id="ARBA00022448"/>
    </source>
</evidence>
<evidence type="ECO:0000256" key="6">
    <source>
        <dbReference type="ARBA" id="ARBA00023004"/>
    </source>
</evidence>
<keyword evidence="17" id="KW-0675">Receptor</keyword>
<dbReference type="InterPro" id="IPR012910">
    <property type="entry name" value="Plug_dom"/>
</dbReference>
<comment type="subcellular location">
    <subcellularLocation>
        <location evidence="1 11">Cell outer membrane</location>
        <topology evidence="1 11">Multi-pass membrane protein</topology>
    </subcellularLocation>
</comment>
<reference evidence="17" key="1">
    <citation type="submission" date="2022-06" db="EMBL/GenBank/DDBJ databases">
        <title>Sphingomonas sp. nov. isolated from rhizosphere soil of tomato.</title>
        <authorList>
            <person name="Dong H."/>
            <person name="Gao R."/>
        </authorList>
    </citation>
    <scope>NUCLEOTIDE SEQUENCE</scope>
    <source>
        <strain evidence="17">MMSM24</strain>
    </source>
</reference>
<keyword evidence="9 11" id="KW-0472">Membrane</keyword>
<evidence type="ECO:0000256" key="9">
    <source>
        <dbReference type="ARBA" id="ARBA00023136"/>
    </source>
</evidence>
<evidence type="ECO:0000313" key="18">
    <source>
        <dbReference type="Proteomes" id="UP001165565"/>
    </source>
</evidence>
<accession>A0AA41Z6T7</accession>
<evidence type="ECO:0000256" key="4">
    <source>
        <dbReference type="ARBA" id="ARBA00022496"/>
    </source>
</evidence>
<dbReference type="PROSITE" id="PS52016">
    <property type="entry name" value="TONB_DEPENDENT_REC_3"/>
    <property type="match status" value="1"/>
</dbReference>
<gene>
    <name evidence="17" type="ORF">NEE01_03770</name>
</gene>
<dbReference type="Proteomes" id="UP001165565">
    <property type="component" value="Unassembled WGS sequence"/>
</dbReference>
<keyword evidence="2 11" id="KW-0813">Transport</keyword>
<evidence type="ECO:0000256" key="8">
    <source>
        <dbReference type="ARBA" id="ARBA00023077"/>
    </source>
</evidence>
<evidence type="ECO:0000256" key="5">
    <source>
        <dbReference type="ARBA" id="ARBA00022692"/>
    </source>
</evidence>
<keyword evidence="6" id="KW-0408">Iron</keyword>
<comment type="similarity">
    <text evidence="11 12">Belongs to the TonB-dependent receptor family.</text>
</comment>
<evidence type="ECO:0000256" key="7">
    <source>
        <dbReference type="ARBA" id="ARBA00023065"/>
    </source>
</evidence>
<comment type="caution">
    <text evidence="17">The sequence shown here is derived from an EMBL/GenBank/DDBJ whole genome shotgun (WGS) entry which is preliminary data.</text>
</comment>
<dbReference type="PANTHER" id="PTHR32552">
    <property type="entry name" value="FERRICHROME IRON RECEPTOR-RELATED"/>
    <property type="match status" value="1"/>
</dbReference>
<evidence type="ECO:0000259" key="15">
    <source>
        <dbReference type="Pfam" id="PF00593"/>
    </source>
</evidence>
<dbReference type="EMBL" id="JANFAV010000002">
    <property type="protein sequence ID" value="MCW6533894.1"/>
    <property type="molecule type" value="Genomic_DNA"/>
</dbReference>
<keyword evidence="8 12" id="KW-0798">TonB box</keyword>
<evidence type="ECO:0000256" key="13">
    <source>
        <dbReference type="SAM" id="MobiDB-lite"/>
    </source>
</evidence>
<dbReference type="Pfam" id="PF07715">
    <property type="entry name" value="Plug"/>
    <property type="match status" value="1"/>
</dbReference>
<keyword evidence="10 11" id="KW-0998">Cell outer membrane</keyword>
<dbReference type="Pfam" id="PF00593">
    <property type="entry name" value="TonB_dep_Rec_b-barrel"/>
    <property type="match status" value="1"/>
</dbReference>
<evidence type="ECO:0000256" key="14">
    <source>
        <dbReference type="SAM" id="SignalP"/>
    </source>
</evidence>
<keyword evidence="4" id="KW-0410">Iron transport</keyword>
<dbReference type="AlphaFoldDB" id="A0AA41Z6T7"/>
<evidence type="ECO:0000256" key="3">
    <source>
        <dbReference type="ARBA" id="ARBA00022452"/>
    </source>
</evidence>
<dbReference type="SUPFAM" id="SSF56935">
    <property type="entry name" value="Porins"/>
    <property type="match status" value="1"/>
</dbReference>
<name>A0AA41Z6T7_9SPHN</name>
<dbReference type="GO" id="GO:0006826">
    <property type="term" value="P:iron ion transport"/>
    <property type="evidence" value="ECO:0007669"/>
    <property type="project" value="UniProtKB-KW"/>
</dbReference>
<keyword evidence="7" id="KW-0406">Ion transport</keyword>
<keyword evidence="5 11" id="KW-0812">Transmembrane</keyword>
<keyword evidence="18" id="KW-1185">Reference proteome</keyword>
<feature type="compositionally biased region" description="Low complexity" evidence="13">
    <location>
        <begin position="32"/>
        <end position="44"/>
    </location>
</feature>
<proteinExistence type="inferred from homology"/>
<evidence type="ECO:0000256" key="12">
    <source>
        <dbReference type="RuleBase" id="RU003357"/>
    </source>
</evidence>
<dbReference type="Gene3D" id="2.40.170.20">
    <property type="entry name" value="TonB-dependent receptor, beta-barrel domain"/>
    <property type="match status" value="1"/>
</dbReference>
<evidence type="ECO:0000256" key="11">
    <source>
        <dbReference type="PROSITE-ProRule" id="PRU01360"/>
    </source>
</evidence>
<keyword evidence="3 11" id="KW-1134">Transmembrane beta strand</keyword>
<evidence type="ECO:0000259" key="16">
    <source>
        <dbReference type="Pfam" id="PF07715"/>
    </source>
</evidence>
<feature type="signal peptide" evidence="14">
    <location>
        <begin position="1"/>
        <end position="20"/>
    </location>
</feature>
<feature type="domain" description="TonB-dependent receptor plug" evidence="16">
    <location>
        <begin position="63"/>
        <end position="168"/>
    </location>
</feature>
<dbReference type="InterPro" id="IPR000531">
    <property type="entry name" value="Beta-barrel_TonB"/>
</dbReference>
<dbReference type="PANTHER" id="PTHR32552:SF81">
    <property type="entry name" value="TONB-DEPENDENT OUTER MEMBRANE RECEPTOR"/>
    <property type="match status" value="1"/>
</dbReference>
<feature type="region of interest" description="Disordered" evidence="13">
    <location>
        <begin position="22"/>
        <end position="49"/>
    </location>
</feature>
<evidence type="ECO:0000313" key="17">
    <source>
        <dbReference type="EMBL" id="MCW6533894.1"/>
    </source>
</evidence>
<sequence length="804" mass="87403">MRLDKWILLATAALPLPSVAQTVASPDTTDDSAQSAPPAQTAASDRNPGEIVVTATRQAQFISKVPISISAFSQQSMDSKGMKSFNEVARFTPGVRFNSDGNQISIRGISSGAGSGTTGIYIDDTPIQMRNLGFSADNSAPAIFDLDRVEVLRGPQGTLFGAGSEGGTVRYITPQPSLTTFGTYDRAEISATQGGGVSYEIGSAIGTPIVTDKLGVRLSAWHRRDGGYIDHVDYKTNQIDNKNINYGDVTVLRGALAWQPTEGLLITPSILWQQRTTHMTDSFFPAISNISNGDFRNGSPEYRGSKDRYILPTLNIRYDTDSISFISNTSYFSRTNYTGYDGTLYNLSYYQDCYESGCGFQDGGVPGQAFFPFLTPTGVNPALPRYLSPSKVTNTQKIWTQEIRLQSANPEARFKWVIGAFYQHSVQRSIEELVDPQGNDFFNAVFGQSLEDFFGYPLYGQDSYITSTKGTDSQIAGFLDMTYELLAGVKISGGVRVAHTKFSFVNFSDGSQNGARTTGAGEASETPVTPKVGVNWQVDNNNLLYATWAKGFRPGGANAPVPFNACAPDLKQLGLTSSPDSYKSDTVSSFEIGSKNKLFDNKLQIAVSAYTIKWKGIQQSVNLNSCGIQFTGNLGQARSRGFDLQLTVMPIHGLSIDASVGYTDAVYTQTLAFGSSSPVVSAGDAIGGPPWTFSLGGQYDFPVGETDFYIRGDVSYQNELRRMTQSRDPRNQSYDPLALADSARTQVTMRMGAIIGGLNVSIFADNLLNATPRIGYSHQNRDSLLFTQETLRPRTIGLTIAYRQ</sequence>
<protein>
    <submittedName>
        <fullName evidence="17">TonB-dependent receptor</fullName>
    </submittedName>
</protein>
<dbReference type="InterPro" id="IPR039426">
    <property type="entry name" value="TonB-dep_rcpt-like"/>
</dbReference>
<dbReference type="RefSeq" id="WP_179513991.1">
    <property type="nucleotide sequence ID" value="NZ_JANFAV010000002.1"/>
</dbReference>
<evidence type="ECO:0000256" key="10">
    <source>
        <dbReference type="ARBA" id="ARBA00023237"/>
    </source>
</evidence>
<dbReference type="InterPro" id="IPR036942">
    <property type="entry name" value="Beta-barrel_TonB_sf"/>
</dbReference>
<feature type="chain" id="PRO_5041414171" evidence="14">
    <location>
        <begin position="21"/>
        <end position="804"/>
    </location>
</feature>
<keyword evidence="14" id="KW-0732">Signal</keyword>
<feature type="domain" description="TonB-dependent receptor-like beta-barrel" evidence="15">
    <location>
        <begin position="288"/>
        <end position="722"/>
    </location>
</feature>